<dbReference type="AlphaFoldDB" id="A0A6S7K0Z6"/>
<reference evidence="1" key="1">
    <citation type="submission" date="2020-04" db="EMBL/GenBank/DDBJ databases">
        <authorList>
            <person name="Alioto T."/>
            <person name="Alioto T."/>
            <person name="Gomez Garrido J."/>
        </authorList>
    </citation>
    <scope>NUCLEOTIDE SEQUENCE</scope>
    <source>
        <strain evidence="1">A484AB</strain>
    </source>
</reference>
<accession>A0A6S7K0Z6</accession>
<comment type="caution">
    <text evidence="1">The sequence shown here is derived from an EMBL/GenBank/DDBJ whole genome shotgun (WGS) entry which is preliminary data.</text>
</comment>
<name>A0A6S7K0Z6_PARCT</name>
<sequence length="74" mass="8555">KNKVRLLSNISFLRNCKSLKIIPNGLRATNVLKNTVNSSSARKLADKYSRQWLQLMIESQYHRLAKIRLNKGSK</sequence>
<feature type="non-terminal residue" evidence="1">
    <location>
        <position position="1"/>
    </location>
</feature>
<proteinExistence type="predicted"/>
<evidence type="ECO:0000313" key="1">
    <source>
        <dbReference type="EMBL" id="CAB4037041.1"/>
    </source>
</evidence>
<dbReference type="Proteomes" id="UP001152795">
    <property type="component" value="Unassembled WGS sequence"/>
</dbReference>
<organism evidence="1 2">
    <name type="scientific">Paramuricea clavata</name>
    <name type="common">Red gorgonian</name>
    <name type="synonym">Violescent sea-whip</name>
    <dbReference type="NCBI Taxonomy" id="317549"/>
    <lineage>
        <taxon>Eukaryota</taxon>
        <taxon>Metazoa</taxon>
        <taxon>Cnidaria</taxon>
        <taxon>Anthozoa</taxon>
        <taxon>Octocorallia</taxon>
        <taxon>Malacalcyonacea</taxon>
        <taxon>Plexauridae</taxon>
        <taxon>Paramuricea</taxon>
    </lineage>
</organism>
<feature type="non-terminal residue" evidence="1">
    <location>
        <position position="74"/>
    </location>
</feature>
<evidence type="ECO:0000313" key="2">
    <source>
        <dbReference type="Proteomes" id="UP001152795"/>
    </source>
</evidence>
<gene>
    <name evidence="1" type="ORF">PACLA_8A027652</name>
</gene>
<dbReference type="EMBL" id="CACRXK020022670">
    <property type="protein sequence ID" value="CAB4037041.1"/>
    <property type="molecule type" value="Genomic_DNA"/>
</dbReference>
<keyword evidence="2" id="KW-1185">Reference proteome</keyword>
<protein>
    <submittedName>
        <fullName evidence="1">Uncharacterized protein</fullName>
    </submittedName>
</protein>